<dbReference type="InterPro" id="IPR011579">
    <property type="entry name" value="ATPase_dom"/>
</dbReference>
<evidence type="ECO:0000259" key="1">
    <source>
        <dbReference type="Pfam" id="PF01637"/>
    </source>
</evidence>
<dbReference type="InterPro" id="IPR027417">
    <property type="entry name" value="P-loop_NTPase"/>
</dbReference>
<dbReference type="RefSeq" id="WP_163737429.1">
    <property type="nucleotide sequence ID" value="NZ_JAAGOA010000007.1"/>
</dbReference>
<proteinExistence type="predicted"/>
<dbReference type="Pfam" id="PF01637">
    <property type="entry name" value="ATPase_2"/>
    <property type="match status" value="1"/>
</dbReference>
<accession>A0A6L9S7B6</accession>
<sequence>MDFVNRVDELAQLQEWWETPEVRPALIWGRRRVGKTALIAEFAARTRARTVFHIAGTRSATAELVALSQRATAVTSRGRRSPSDRPYESWDDALDHLAEQAADEPVLLVLDEFPELIQSSPELPGVLRAFLDHPVGTGRLRILICGSAVRTMLAMQEYRAPLYGRFDLVMQVHPFRPHEAAQLLPNLSPADRAFVYGVLGGTPLYLSWWRQDVSIQKNLLRLACRPGARLLAEGELVLATEVDPGDYPAAVLEAIATGKTRHHEIADAVGAEPSRTLRRLRQLRLVEQLLPVTESERRTRRKIYQISDPFLAFFLGPLQRYRTEIEQGLGERIVDALIDSLSEHMGRIYEEAFRNHLRRLAAAGDLGRRVVAVGPWWSEGGQDQIDAVVLSEPDRTRVPVLVGESKWSRKVDARRLRAKLTAKASKLTDDVDTLTYAICARDEVTNADEGVLTVTAADIYGLAEN</sequence>
<reference evidence="3 4" key="1">
    <citation type="submission" date="2020-02" db="EMBL/GenBank/DDBJ databases">
        <authorList>
            <person name="Li X.-J."/>
            <person name="Han X.-M."/>
        </authorList>
    </citation>
    <scope>NUCLEOTIDE SEQUENCE [LARGE SCALE GENOMIC DNA]</scope>
    <source>
        <strain evidence="3 4">CCTCC AB 2017055</strain>
    </source>
</reference>
<dbReference type="PANTHER" id="PTHR34704:SF1">
    <property type="entry name" value="ATPASE"/>
    <property type="match status" value="1"/>
</dbReference>
<organism evidence="3 4">
    <name type="scientific">Phytoactinopolyspora halotolerans</name>
    <dbReference type="NCBI Taxonomy" id="1981512"/>
    <lineage>
        <taxon>Bacteria</taxon>
        <taxon>Bacillati</taxon>
        <taxon>Actinomycetota</taxon>
        <taxon>Actinomycetes</taxon>
        <taxon>Jiangellales</taxon>
        <taxon>Jiangellaceae</taxon>
        <taxon>Phytoactinopolyspora</taxon>
    </lineage>
</organism>
<dbReference type="Gene3D" id="3.40.50.300">
    <property type="entry name" value="P-loop containing nucleotide triphosphate hydrolases"/>
    <property type="match status" value="1"/>
</dbReference>
<comment type="caution">
    <text evidence="3">The sequence shown here is derived from an EMBL/GenBank/DDBJ whole genome shotgun (WGS) entry which is preliminary data.</text>
</comment>
<dbReference type="SUPFAM" id="SSF52540">
    <property type="entry name" value="P-loop containing nucleoside triphosphate hydrolases"/>
    <property type="match status" value="1"/>
</dbReference>
<dbReference type="GO" id="GO:0005524">
    <property type="term" value="F:ATP binding"/>
    <property type="evidence" value="ECO:0007669"/>
    <property type="project" value="InterPro"/>
</dbReference>
<dbReference type="AlphaFoldDB" id="A0A6L9S7B6"/>
<evidence type="ECO:0000259" key="2">
    <source>
        <dbReference type="Pfam" id="PF03008"/>
    </source>
</evidence>
<evidence type="ECO:0000313" key="3">
    <source>
        <dbReference type="EMBL" id="NEE00867.1"/>
    </source>
</evidence>
<evidence type="ECO:0000313" key="4">
    <source>
        <dbReference type="Proteomes" id="UP000475214"/>
    </source>
</evidence>
<protein>
    <submittedName>
        <fullName evidence="3">AAA family ATPase</fullName>
    </submittedName>
</protein>
<keyword evidence="4" id="KW-1185">Reference proteome</keyword>
<gene>
    <name evidence="3" type="ORF">G1H10_11885</name>
</gene>
<dbReference type="Pfam" id="PF03008">
    <property type="entry name" value="DUF234"/>
    <property type="match status" value="1"/>
</dbReference>
<dbReference type="InterPro" id="IPR004256">
    <property type="entry name" value="DUF234"/>
</dbReference>
<name>A0A6L9S7B6_9ACTN</name>
<dbReference type="PANTHER" id="PTHR34704">
    <property type="entry name" value="ATPASE"/>
    <property type="match status" value="1"/>
</dbReference>
<feature type="domain" description="DUF234" evidence="2">
    <location>
        <begin position="319"/>
        <end position="414"/>
    </location>
</feature>
<dbReference type="EMBL" id="JAAGOA010000007">
    <property type="protein sequence ID" value="NEE00867.1"/>
    <property type="molecule type" value="Genomic_DNA"/>
</dbReference>
<feature type="domain" description="ATPase" evidence="1">
    <location>
        <begin position="3"/>
        <end position="206"/>
    </location>
</feature>
<dbReference type="Proteomes" id="UP000475214">
    <property type="component" value="Unassembled WGS sequence"/>
</dbReference>